<dbReference type="Pfam" id="PF23055">
    <property type="entry name" value="DUF7041"/>
    <property type="match status" value="1"/>
</dbReference>
<reference evidence="2" key="1">
    <citation type="submission" date="2015-07" db="EMBL/GenBank/DDBJ databases">
        <title>MeaNS - Measles Nucleotide Surveillance Program.</title>
        <authorList>
            <person name="Tran T."/>
            <person name="Druce J."/>
        </authorList>
    </citation>
    <scope>NUCLEOTIDE SEQUENCE</scope>
    <source>
        <strain evidence="2">UCB-OBI-ISO-001</strain>
        <tissue evidence="2">Gonad</tissue>
    </source>
</reference>
<proteinExistence type="predicted"/>
<organism evidence="2">
    <name type="scientific">Octopus bimaculoides</name>
    <name type="common">California two-spotted octopus</name>
    <dbReference type="NCBI Taxonomy" id="37653"/>
    <lineage>
        <taxon>Eukaryota</taxon>
        <taxon>Metazoa</taxon>
        <taxon>Spiralia</taxon>
        <taxon>Lophotrochozoa</taxon>
        <taxon>Mollusca</taxon>
        <taxon>Cephalopoda</taxon>
        <taxon>Coleoidea</taxon>
        <taxon>Octopodiformes</taxon>
        <taxon>Octopoda</taxon>
        <taxon>Incirrata</taxon>
        <taxon>Octopodidae</taxon>
        <taxon>Octopus</taxon>
    </lineage>
</organism>
<feature type="domain" description="DUF7041" evidence="1">
    <location>
        <begin position="33"/>
        <end position="101"/>
    </location>
</feature>
<name>A0A0L8I5B1_OCTBM</name>
<dbReference type="EMBL" id="KQ416615">
    <property type="protein sequence ID" value="KOF96240.1"/>
    <property type="molecule type" value="Genomic_DNA"/>
</dbReference>
<dbReference type="PANTHER" id="PTHR33327:SF3">
    <property type="entry name" value="RNA-DIRECTED DNA POLYMERASE"/>
    <property type="match status" value="1"/>
</dbReference>
<sequence length="153" mass="17215">MSPVLSCTHDEHIYIPRLFNMLSVRADSILRGFAQTGAQFNINKITADQTKYSYVVAALDEDTATRALDILTQPSPTRSEREAAAKILEEELGDSKPSELMDKMLARVTSGDSRSFLFRETFLRKLPPQVQALITQTEIKDLRQLAKTADVHF</sequence>
<dbReference type="InterPro" id="IPR055469">
    <property type="entry name" value="DUF7041"/>
</dbReference>
<gene>
    <name evidence="2" type="ORF">OCBIM_22036055mg</name>
</gene>
<evidence type="ECO:0000259" key="1">
    <source>
        <dbReference type="Pfam" id="PF23055"/>
    </source>
</evidence>
<evidence type="ECO:0000313" key="2">
    <source>
        <dbReference type="EMBL" id="KOF96240.1"/>
    </source>
</evidence>
<dbReference type="AlphaFoldDB" id="A0A0L8I5B1"/>
<protein>
    <recommendedName>
        <fullName evidence="1">DUF7041 domain-containing protein</fullName>
    </recommendedName>
</protein>
<dbReference type="PANTHER" id="PTHR33327">
    <property type="entry name" value="ENDONUCLEASE"/>
    <property type="match status" value="1"/>
</dbReference>
<dbReference type="STRING" id="37653.A0A0L8I5B1"/>
<accession>A0A0L8I5B1</accession>